<feature type="transmembrane region" description="Helical" evidence="1">
    <location>
        <begin position="106"/>
        <end position="124"/>
    </location>
</feature>
<reference evidence="3" key="1">
    <citation type="journal article" date="2019" name="Int. J. Syst. Evol. Microbiol.">
        <title>The Global Catalogue of Microorganisms (GCM) 10K type strain sequencing project: providing services to taxonomists for standard genome sequencing and annotation.</title>
        <authorList>
            <consortium name="The Broad Institute Genomics Platform"/>
            <consortium name="The Broad Institute Genome Sequencing Center for Infectious Disease"/>
            <person name="Wu L."/>
            <person name="Ma J."/>
        </authorList>
    </citation>
    <scope>NUCLEOTIDE SEQUENCE [LARGE SCALE GENOMIC DNA]</scope>
    <source>
        <strain evidence="3">CCUG 49679</strain>
    </source>
</reference>
<comment type="caution">
    <text evidence="2">The sequence shown here is derived from an EMBL/GenBank/DDBJ whole genome shotgun (WGS) entry which is preliminary data.</text>
</comment>
<evidence type="ECO:0000313" key="3">
    <source>
        <dbReference type="Proteomes" id="UP001596287"/>
    </source>
</evidence>
<feature type="transmembrane region" description="Helical" evidence="1">
    <location>
        <begin position="130"/>
        <end position="153"/>
    </location>
</feature>
<keyword evidence="1" id="KW-0472">Membrane</keyword>
<evidence type="ECO:0008006" key="4">
    <source>
        <dbReference type="Google" id="ProtNLM"/>
    </source>
</evidence>
<name>A0ABW1PRL9_9FLAO</name>
<feature type="transmembrane region" description="Helical" evidence="1">
    <location>
        <begin position="73"/>
        <end position="94"/>
    </location>
</feature>
<sequence length="162" mass="19491">MEVENLDFYDAFKDFMVRNKKQLLRKKNSFLPPLFSFSKTLYKWYNLIIGVLIIVVFYLISEDSNQQNILKKIHLGLWYGILIFTILQGIYTFLIIRKRFAYIEKTTFWLVIIFYIDQLFNGAYKNFYGNFFSVGITLFLFIAFLIYFAKAILKFNPKIFVR</sequence>
<dbReference type="Proteomes" id="UP001596287">
    <property type="component" value="Unassembled WGS sequence"/>
</dbReference>
<gene>
    <name evidence="2" type="ORF">ACFPVY_12300</name>
</gene>
<dbReference type="RefSeq" id="WP_379792389.1">
    <property type="nucleotide sequence ID" value="NZ_JBHSQB010000009.1"/>
</dbReference>
<feature type="transmembrane region" description="Helical" evidence="1">
    <location>
        <begin position="44"/>
        <end position="61"/>
    </location>
</feature>
<keyword evidence="1" id="KW-1133">Transmembrane helix</keyword>
<accession>A0ABW1PRL9</accession>
<organism evidence="2 3">
    <name type="scientific">Flavobacterium qiangtangense</name>
    <dbReference type="NCBI Taxonomy" id="1442595"/>
    <lineage>
        <taxon>Bacteria</taxon>
        <taxon>Pseudomonadati</taxon>
        <taxon>Bacteroidota</taxon>
        <taxon>Flavobacteriia</taxon>
        <taxon>Flavobacteriales</taxon>
        <taxon>Flavobacteriaceae</taxon>
        <taxon>Flavobacterium</taxon>
    </lineage>
</organism>
<proteinExistence type="predicted"/>
<dbReference type="EMBL" id="JBHSQB010000009">
    <property type="protein sequence ID" value="MFC6097427.1"/>
    <property type="molecule type" value="Genomic_DNA"/>
</dbReference>
<keyword evidence="1" id="KW-0812">Transmembrane</keyword>
<protein>
    <recommendedName>
        <fullName evidence="4">DUF805 domain-containing protein</fullName>
    </recommendedName>
</protein>
<keyword evidence="3" id="KW-1185">Reference proteome</keyword>
<evidence type="ECO:0000313" key="2">
    <source>
        <dbReference type="EMBL" id="MFC6097427.1"/>
    </source>
</evidence>
<evidence type="ECO:0000256" key="1">
    <source>
        <dbReference type="SAM" id="Phobius"/>
    </source>
</evidence>